<dbReference type="PANTHER" id="PTHR11142:SF0">
    <property type="entry name" value="TRNA PSEUDOURIDINE SYNTHASE-LIKE 1"/>
    <property type="match status" value="1"/>
</dbReference>
<dbReference type="GO" id="GO:0003723">
    <property type="term" value="F:RNA binding"/>
    <property type="evidence" value="ECO:0007669"/>
    <property type="project" value="InterPro"/>
</dbReference>
<evidence type="ECO:0000313" key="10">
    <source>
        <dbReference type="Proteomes" id="UP000070539"/>
    </source>
</evidence>
<protein>
    <recommendedName>
        <fullName evidence="4">tRNA pseudouridine synthase A</fullName>
        <ecNumber evidence="4">5.4.99.12</ecNumber>
    </recommendedName>
    <alternativeName>
        <fullName evidence="4">tRNA pseudouridine(38-40) synthase</fullName>
    </alternativeName>
    <alternativeName>
        <fullName evidence="4">tRNA pseudouridylate synthase I</fullName>
    </alternativeName>
    <alternativeName>
        <fullName evidence="4">tRNA-uridine isomerase I</fullName>
    </alternativeName>
</protein>
<dbReference type="GO" id="GO:0031119">
    <property type="term" value="P:tRNA pseudouridine synthesis"/>
    <property type="evidence" value="ECO:0007669"/>
    <property type="project" value="UniProtKB-UniRule"/>
</dbReference>
<evidence type="ECO:0000256" key="6">
    <source>
        <dbReference type="PIRSR" id="PIRSR001430-2"/>
    </source>
</evidence>
<dbReference type="HAMAP" id="MF_00171">
    <property type="entry name" value="TruA"/>
    <property type="match status" value="1"/>
</dbReference>
<name>A0A136WAZ1_9FIRM</name>
<evidence type="ECO:0000256" key="3">
    <source>
        <dbReference type="ARBA" id="ARBA00023235"/>
    </source>
</evidence>
<dbReference type="InterPro" id="IPR020095">
    <property type="entry name" value="PsdUridine_synth_TruA_C"/>
</dbReference>
<evidence type="ECO:0000259" key="8">
    <source>
        <dbReference type="Pfam" id="PF01416"/>
    </source>
</evidence>
<comment type="similarity">
    <text evidence="1 4 7">Belongs to the tRNA pseudouridine synthase TruA family.</text>
</comment>
<keyword evidence="2 4" id="KW-0819">tRNA processing</keyword>
<evidence type="ECO:0000313" key="9">
    <source>
        <dbReference type="EMBL" id="KXL51685.1"/>
    </source>
</evidence>
<organism evidence="9 10">
    <name type="scientific">Anaerotignum neopropionicum</name>
    <dbReference type="NCBI Taxonomy" id="36847"/>
    <lineage>
        <taxon>Bacteria</taxon>
        <taxon>Bacillati</taxon>
        <taxon>Bacillota</taxon>
        <taxon>Clostridia</taxon>
        <taxon>Lachnospirales</taxon>
        <taxon>Anaerotignaceae</taxon>
        <taxon>Anaerotignum</taxon>
    </lineage>
</organism>
<keyword evidence="3 4" id="KW-0413">Isomerase</keyword>
<dbReference type="Gene3D" id="3.30.70.580">
    <property type="entry name" value="Pseudouridine synthase I, catalytic domain, N-terminal subdomain"/>
    <property type="match status" value="1"/>
</dbReference>
<sequence>MMRNYKMLLAYDGGRYNGWQKQGNTDNTIQEKLEGIVSALAGCPIEVYGSGRTDAGTHAYGQVANFHMNWEGTAEKLMDCINEKLPEDMAVLSLESVSPRFHSRLSAKGKIYEYTIWNSKKPPVFERKYVFWCEKPLHLEKMKEASQAFLGEHDFKSFCANKRMKKSTVRKIYEIQFLCTEDKITISYHGNGFLYQMVRILTGTLIEVGEGKRQPEEISAILAALDREKAGFTAPAKGLVLREVFYGEGREENDSDY</sequence>
<dbReference type="STRING" id="36847.CLNEO_29370"/>
<reference evidence="9 10" key="1">
    <citation type="submission" date="2016-01" db="EMBL/GenBank/DDBJ databases">
        <title>Genome sequence of Clostridium neopropionicum X4, DSM-3847.</title>
        <authorList>
            <person name="Poehlein A."/>
            <person name="Beck M.H."/>
            <person name="Bengelsdorf F.R."/>
            <person name="Daniel R."/>
            <person name="Duerre P."/>
        </authorList>
    </citation>
    <scope>NUCLEOTIDE SEQUENCE [LARGE SCALE GENOMIC DNA]</scope>
    <source>
        <strain evidence="9 10">DSM-3847</strain>
    </source>
</reference>
<dbReference type="PANTHER" id="PTHR11142">
    <property type="entry name" value="PSEUDOURIDYLATE SYNTHASE"/>
    <property type="match status" value="1"/>
</dbReference>
<dbReference type="InterPro" id="IPR020103">
    <property type="entry name" value="PsdUridine_synth_cat_dom_sf"/>
</dbReference>
<evidence type="ECO:0000256" key="2">
    <source>
        <dbReference type="ARBA" id="ARBA00022694"/>
    </source>
</evidence>
<feature type="binding site" evidence="4 6">
    <location>
        <position position="112"/>
    </location>
    <ligand>
        <name>substrate</name>
    </ligand>
</feature>
<dbReference type="FunFam" id="3.30.70.580:FF:000001">
    <property type="entry name" value="tRNA pseudouridine synthase A"/>
    <property type="match status" value="1"/>
</dbReference>
<comment type="subunit">
    <text evidence="4">Homodimer.</text>
</comment>
<comment type="function">
    <text evidence="4">Formation of pseudouridine at positions 38, 39 and 40 in the anticodon stem and loop of transfer RNAs.</text>
</comment>
<feature type="domain" description="Pseudouridine synthase I TruA alpha/beta" evidence="8">
    <location>
        <begin position="10"/>
        <end position="99"/>
    </location>
</feature>
<dbReference type="SUPFAM" id="SSF55120">
    <property type="entry name" value="Pseudouridine synthase"/>
    <property type="match status" value="1"/>
</dbReference>
<dbReference type="Pfam" id="PF01416">
    <property type="entry name" value="PseudoU_synth_1"/>
    <property type="match status" value="2"/>
</dbReference>
<keyword evidence="10" id="KW-1185">Reference proteome</keyword>
<dbReference type="NCBIfam" id="TIGR00071">
    <property type="entry name" value="hisT_truA"/>
    <property type="match status" value="1"/>
</dbReference>
<dbReference type="PATRIC" id="fig|36847.3.peg.3431"/>
<gene>
    <name evidence="9" type="primary">truA_2</name>
    <name evidence="4" type="synonym">truA</name>
    <name evidence="9" type="ORF">CLNEO_29370</name>
</gene>
<evidence type="ECO:0000256" key="5">
    <source>
        <dbReference type="PIRSR" id="PIRSR001430-1"/>
    </source>
</evidence>
<dbReference type="InterPro" id="IPR001406">
    <property type="entry name" value="PsdUridine_synth_TruA"/>
</dbReference>
<dbReference type="AlphaFoldDB" id="A0A136WAZ1"/>
<dbReference type="Proteomes" id="UP000070539">
    <property type="component" value="Unassembled WGS sequence"/>
</dbReference>
<feature type="domain" description="Pseudouridine synthase I TruA alpha/beta" evidence="8">
    <location>
        <begin position="145"/>
        <end position="246"/>
    </location>
</feature>
<comment type="caution">
    <text evidence="4">Lacks conserved residue(s) required for the propagation of feature annotation.</text>
</comment>
<dbReference type="CDD" id="cd02570">
    <property type="entry name" value="PseudoU_synth_EcTruA"/>
    <property type="match status" value="1"/>
</dbReference>
<dbReference type="InterPro" id="IPR020097">
    <property type="entry name" value="PsdUridine_synth_TruA_a/b_dom"/>
</dbReference>
<comment type="catalytic activity">
    <reaction evidence="4 7">
        <text>uridine(38/39/40) in tRNA = pseudouridine(38/39/40) in tRNA</text>
        <dbReference type="Rhea" id="RHEA:22376"/>
        <dbReference type="Rhea" id="RHEA-COMP:10085"/>
        <dbReference type="Rhea" id="RHEA-COMP:10087"/>
        <dbReference type="ChEBI" id="CHEBI:65314"/>
        <dbReference type="ChEBI" id="CHEBI:65315"/>
        <dbReference type="EC" id="5.4.99.12"/>
    </reaction>
</comment>
<accession>A0A136WAZ1</accession>
<evidence type="ECO:0000256" key="4">
    <source>
        <dbReference type="HAMAP-Rule" id="MF_00171"/>
    </source>
</evidence>
<dbReference type="EC" id="5.4.99.12" evidence="4"/>
<dbReference type="InterPro" id="IPR020094">
    <property type="entry name" value="TruA/RsuA/RluB/E/F_N"/>
</dbReference>
<dbReference type="GO" id="GO:0160147">
    <property type="term" value="F:tRNA pseudouridine(38-40) synthase activity"/>
    <property type="evidence" value="ECO:0007669"/>
    <property type="project" value="UniProtKB-EC"/>
</dbReference>
<dbReference type="EMBL" id="LRVM01000018">
    <property type="protein sequence ID" value="KXL51685.1"/>
    <property type="molecule type" value="Genomic_DNA"/>
</dbReference>
<comment type="caution">
    <text evidence="9">The sequence shown here is derived from an EMBL/GenBank/DDBJ whole genome shotgun (WGS) entry which is preliminary data.</text>
</comment>
<dbReference type="PIRSF" id="PIRSF001430">
    <property type="entry name" value="tRNA_psdUrid_synth"/>
    <property type="match status" value="1"/>
</dbReference>
<evidence type="ECO:0000256" key="7">
    <source>
        <dbReference type="RuleBase" id="RU003792"/>
    </source>
</evidence>
<dbReference type="Gene3D" id="3.30.70.660">
    <property type="entry name" value="Pseudouridine synthase I, catalytic domain, C-terminal subdomain"/>
    <property type="match status" value="1"/>
</dbReference>
<evidence type="ECO:0000256" key="1">
    <source>
        <dbReference type="ARBA" id="ARBA00009375"/>
    </source>
</evidence>
<proteinExistence type="inferred from homology"/>
<feature type="active site" description="Nucleophile" evidence="4 5">
    <location>
        <position position="54"/>
    </location>
</feature>